<proteinExistence type="predicted"/>
<dbReference type="RefSeq" id="XP_001609920.1">
    <property type="nucleotide sequence ID" value="XM_001609870.1"/>
</dbReference>
<dbReference type="VEuPathDB" id="PiroplasmaDB:BBOV_II003970"/>
<dbReference type="GeneID" id="5478149"/>
<dbReference type="KEGG" id="bbo:BBOV_II003970"/>
<keyword evidence="2" id="KW-1185">Reference proteome</keyword>
<reference evidence="2" key="3">
    <citation type="journal article" date="2021" name="Int. J. Parasitol.">
        <title>Comparative analysis of gene expression between Babesia bovis blood stages and kinetes allowed by improved genome annotation.</title>
        <authorList>
            <person name="Ueti M.W."/>
            <person name="Johnson W.C."/>
            <person name="Kappmeyer L.S."/>
            <person name="Herndon D.R."/>
            <person name="Mousel M.R."/>
            <person name="Reif K.E."/>
            <person name="Taus N.S."/>
            <person name="Ifeonu O.O."/>
            <person name="Silva J.C."/>
            <person name="Suarez C.E."/>
            <person name="Brayton K.A."/>
        </authorList>
    </citation>
    <scope>NUCLEOTIDE SEQUENCE [LARGE SCALE GENOMIC DNA]</scope>
</reference>
<dbReference type="eggNOG" id="ENOG502T70R">
    <property type="taxonomic scope" value="Eukaryota"/>
</dbReference>
<dbReference type="InParanoid" id="A7ATU1"/>
<sequence>MVIHRTFEMSPEIATPIRGYGYSSRLGLLVAGTVDDPIDIQSTVKRFAGGQIGSSPCRHITDGPYCTLGVSSCIKSASNVAYKTPDGPGSHKSVDIAICVDWGTISTDEPSHEEFTKGVSNKSSTKRGNVVSNKDYNVGSPIKVTPAKKPKVTLRMKNVSGIVSCGSMSKEVAVSSTPIQPQVSCGYVPERVDSANFDFNPPRWKTLRHKVLLKLRRKQAHNNYDLAMFLLLKFGGPDTNAGRSVIRDKALIMCSSLSRFSNDVELRAFYLRERAALISILSQRVALNTYTPAQLHRKLAKMLPPNRWFNRAKLFKKVKDQEQWNPFSIFGSSLPYVSISDVFNTRNSKGDCCQSTVEATPSINWSSDPLMLDEVLWYLEATGKYIDKSRQVCTLQRCYCVTPDPHIAYNWNDGRNTAWRDYRGPRASMGQMLSPSIYEESILNHEKLQSELDCTTTETMSAANKQSPQKGSMPCHASNQWHITPQQLLDTPAIPAPRTGIQPVLTADLTPNTRRVIEQKVVFYRNYFKANQPVEIRVQQP</sequence>
<evidence type="ECO:0000313" key="2">
    <source>
        <dbReference type="Proteomes" id="UP000002173"/>
    </source>
</evidence>
<evidence type="ECO:0000313" key="1">
    <source>
        <dbReference type="EMBL" id="EDO06352.1"/>
    </source>
</evidence>
<protein>
    <submittedName>
        <fullName evidence="1">Uncharacterized protein</fullName>
    </submittedName>
</protein>
<gene>
    <name evidence="1" type="ORF">BBOV_II003970</name>
</gene>
<reference evidence="1 2" key="1">
    <citation type="journal article" date="2007" name="PLoS Pathog.">
        <title>Genome sequence of Babesia bovis and comparative analysis of apicomplexan hemoprotozoa.</title>
        <authorList>
            <person name="Brayton K.A."/>
            <person name="Lau A.O.T."/>
            <person name="Herndon D.R."/>
            <person name="Hannick L."/>
            <person name="Kappmeyer L.S."/>
            <person name="Berens S.J."/>
            <person name="Bidwell S.L."/>
            <person name="Brown W.C."/>
            <person name="Crabtree J."/>
            <person name="Fadrosh D."/>
            <person name="Feldblum T."/>
            <person name="Forberger H.A."/>
            <person name="Haas B.J."/>
            <person name="Howell J.M."/>
            <person name="Khouri H."/>
            <person name="Koo H."/>
            <person name="Mann D.J."/>
            <person name="Norimine J."/>
            <person name="Paulsen I.T."/>
            <person name="Radune D."/>
            <person name="Ren Q."/>
            <person name="Smith R.K. Jr."/>
            <person name="Suarez C.E."/>
            <person name="White O."/>
            <person name="Wortman J.R."/>
            <person name="Knowles D.P. Jr."/>
            <person name="McElwain T.F."/>
            <person name="Nene V.M."/>
        </authorList>
    </citation>
    <scope>NUCLEOTIDE SEQUENCE [LARGE SCALE GENOMIC DNA]</scope>
    <source>
        <strain evidence="1">T2Bo</strain>
    </source>
</reference>
<reference evidence="2" key="2">
    <citation type="journal article" date="2020" name="Data Brief">
        <title>Transcriptome dataset of Babesia bovis life stages within vertebrate and invertebrate hosts.</title>
        <authorList>
            <person name="Ueti M.W."/>
            <person name="Johnson W.C."/>
            <person name="Kappmeyer L.S."/>
            <person name="Herndon D.R."/>
            <person name="Mousel M.R."/>
            <person name="Reif K.E."/>
            <person name="Taus N.S."/>
            <person name="Ifeonu O.O."/>
            <person name="Silva J.C."/>
            <person name="Suarez C.E."/>
            <person name="Brayton K.A."/>
        </authorList>
    </citation>
    <scope>NUCLEOTIDE SEQUENCE [LARGE SCALE GENOMIC DNA]</scope>
</reference>
<dbReference type="Proteomes" id="UP000002173">
    <property type="component" value="Unassembled WGS sequence"/>
</dbReference>
<comment type="caution">
    <text evidence="1">The sequence shown here is derived from an EMBL/GenBank/DDBJ whole genome shotgun (WGS) entry which is preliminary data.</text>
</comment>
<accession>A7ATU1</accession>
<dbReference type="AlphaFoldDB" id="A7ATU1"/>
<organism evidence="1 2">
    <name type="scientific">Babesia bovis</name>
    <dbReference type="NCBI Taxonomy" id="5865"/>
    <lineage>
        <taxon>Eukaryota</taxon>
        <taxon>Sar</taxon>
        <taxon>Alveolata</taxon>
        <taxon>Apicomplexa</taxon>
        <taxon>Aconoidasida</taxon>
        <taxon>Piroplasmida</taxon>
        <taxon>Babesiidae</taxon>
        <taxon>Babesia</taxon>
    </lineage>
</organism>
<dbReference type="EMBL" id="AAXT01000003">
    <property type="protein sequence ID" value="EDO06352.1"/>
    <property type="molecule type" value="Genomic_DNA"/>
</dbReference>
<name>A7ATU1_BABBO</name>
<dbReference type="OMA" id="ENASACT"/>